<dbReference type="Pfam" id="PF00149">
    <property type="entry name" value="Metallophos"/>
    <property type="match status" value="1"/>
</dbReference>
<reference evidence="2 3" key="1">
    <citation type="journal article" date="2022" name="Nat. Plants">
        <title>Genomes of leafy and leafless Platanthera orchids illuminate the evolution of mycoheterotrophy.</title>
        <authorList>
            <person name="Li M.H."/>
            <person name="Liu K.W."/>
            <person name="Li Z."/>
            <person name="Lu H.C."/>
            <person name="Ye Q.L."/>
            <person name="Zhang D."/>
            <person name="Wang J.Y."/>
            <person name="Li Y.F."/>
            <person name="Zhong Z.M."/>
            <person name="Liu X."/>
            <person name="Yu X."/>
            <person name="Liu D.K."/>
            <person name="Tu X.D."/>
            <person name="Liu B."/>
            <person name="Hao Y."/>
            <person name="Liao X.Y."/>
            <person name="Jiang Y.T."/>
            <person name="Sun W.H."/>
            <person name="Chen J."/>
            <person name="Chen Y.Q."/>
            <person name="Ai Y."/>
            <person name="Zhai J.W."/>
            <person name="Wu S.S."/>
            <person name="Zhou Z."/>
            <person name="Hsiao Y.Y."/>
            <person name="Wu W.L."/>
            <person name="Chen Y.Y."/>
            <person name="Lin Y.F."/>
            <person name="Hsu J.L."/>
            <person name="Li C.Y."/>
            <person name="Wang Z.W."/>
            <person name="Zhao X."/>
            <person name="Zhong W.Y."/>
            <person name="Ma X.K."/>
            <person name="Ma L."/>
            <person name="Huang J."/>
            <person name="Chen G.Z."/>
            <person name="Huang M.Z."/>
            <person name="Huang L."/>
            <person name="Peng D.H."/>
            <person name="Luo Y.B."/>
            <person name="Zou S.Q."/>
            <person name="Chen S.P."/>
            <person name="Lan S."/>
            <person name="Tsai W.C."/>
            <person name="Van de Peer Y."/>
            <person name="Liu Z.J."/>
        </authorList>
    </citation>
    <scope>NUCLEOTIDE SEQUENCE [LARGE SCALE GENOMIC DNA]</scope>
    <source>
        <strain evidence="2">Lor287</strain>
    </source>
</reference>
<organism evidence="2 3">
    <name type="scientific">Platanthera zijinensis</name>
    <dbReference type="NCBI Taxonomy" id="2320716"/>
    <lineage>
        <taxon>Eukaryota</taxon>
        <taxon>Viridiplantae</taxon>
        <taxon>Streptophyta</taxon>
        <taxon>Embryophyta</taxon>
        <taxon>Tracheophyta</taxon>
        <taxon>Spermatophyta</taxon>
        <taxon>Magnoliopsida</taxon>
        <taxon>Liliopsida</taxon>
        <taxon>Asparagales</taxon>
        <taxon>Orchidaceae</taxon>
        <taxon>Orchidoideae</taxon>
        <taxon>Orchideae</taxon>
        <taxon>Orchidinae</taxon>
        <taxon>Platanthera</taxon>
    </lineage>
</organism>
<proteinExistence type="predicted"/>
<protein>
    <recommendedName>
        <fullName evidence="1">Calcineurin-like phosphoesterase domain-containing protein</fullName>
    </recommendedName>
</protein>
<dbReference type="Proteomes" id="UP001418222">
    <property type="component" value="Unassembled WGS sequence"/>
</dbReference>
<dbReference type="AlphaFoldDB" id="A0AAP0G0J9"/>
<dbReference type="InterPro" id="IPR029052">
    <property type="entry name" value="Metallo-depent_PP-like"/>
</dbReference>
<dbReference type="PANTHER" id="PTHR47680">
    <property type="entry name" value="SHEWANELLA-LIKE PROTEIN PHOSPHATASE 2"/>
    <property type="match status" value="1"/>
</dbReference>
<evidence type="ECO:0000259" key="1">
    <source>
        <dbReference type="Pfam" id="PF00149"/>
    </source>
</evidence>
<dbReference type="InterPro" id="IPR004843">
    <property type="entry name" value="Calcineurin-like_PHP"/>
</dbReference>
<evidence type="ECO:0000313" key="3">
    <source>
        <dbReference type="Proteomes" id="UP001418222"/>
    </source>
</evidence>
<accession>A0AAP0G0J9</accession>
<dbReference type="Gene3D" id="3.60.21.10">
    <property type="match status" value="1"/>
</dbReference>
<dbReference type="SUPFAM" id="SSF56300">
    <property type="entry name" value="Metallo-dependent phosphatases"/>
    <property type="match status" value="1"/>
</dbReference>
<name>A0AAP0G0J9_9ASPA</name>
<sequence>MDDANSSDLACSSLPRHLSSFVDAFIDFSVSGLFFPSPSPSPRTNAPPTLHLPLSTHFPAPSRLVAIGDLHGDLPKSLQALALAGLVDPFSLRWTGGSTVAVQIGDVLDRGSEEIRLLYLLHRIKLESARAGGALLTIHGNHEVMNIEGDFRYVTPGGLQEFKQWGRWFCVGLSMKRLCPGLEIPSRDPFKGIPTSFPGVKREFWEGFRARIAALRPAGILSRRFLSDNQAVVVVGDSVFIHGGLLERHVEYGFERINKEARDWIMGLNGRFSPWYLRGRDSVVWLRRFSDGFNCDCRHLEAVLSMIPGVRRMIMGHTIQAEGINAVCEDRAIRIDVGLSKGCSNGLPEVLEISGGLDLRVITANTLYDGRKTVPLAREEEKEGLALLLTNSRMNEVRSAA</sequence>
<comment type="caution">
    <text evidence="2">The sequence shown here is derived from an EMBL/GenBank/DDBJ whole genome shotgun (WGS) entry which is preliminary data.</text>
</comment>
<evidence type="ECO:0000313" key="2">
    <source>
        <dbReference type="EMBL" id="KAK8930937.1"/>
    </source>
</evidence>
<keyword evidence="3" id="KW-1185">Reference proteome</keyword>
<gene>
    <name evidence="2" type="ORF">KSP39_PZI016093</name>
</gene>
<dbReference type="GO" id="GO:0016787">
    <property type="term" value="F:hydrolase activity"/>
    <property type="evidence" value="ECO:0007669"/>
    <property type="project" value="InterPro"/>
</dbReference>
<feature type="domain" description="Calcineurin-like phosphoesterase" evidence="1">
    <location>
        <begin position="63"/>
        <end position="270"/>
    </location>
</feature>
<dbReference type="EMBL" id="JBBWWQ010000014">
    <property type="protein sequence ID" value="KAK8930937.1"/>
    <property type="molecule type" value="Genomic_DNA"/>
</dbReference>
<dbReference type="PANTHER" id="PTHR47680:SF2">
    <property type="entry name" value="SHEWANELLA-LIKE PROTEIN PHOSPHATASE 2"/>
    <property type="match status" value="1"/>
</dbReference>